<feature type="transmembrane region" description="Helical" evidence="1">
    <location>
        <begin position="73"/>
        <end position="95"/>
    </location>
</feature>
<evidence type="ECO:0000256" key="1">
    <source>
        <dbReference type="SAM" id="Phobius"/>
    </source>
</evidence>
<comment type="caution">
    <text evidence="2">The sequence shown here is derived from an EMBL/GenBank/DDBJ whole genome shotgun (WGS) entry which is preliminary data.</text>
</comment>
<sequence>MASFLIIAPFGAFAMLMMVTSIAISLFAAAALSFGVVVWDVVRGGSLKMLAAGSVLIFSALGCYITLVDGNWSAVAVRLAVDVGLLSIVLLSLAIRLPFTLQYAREVVDAETSKLPGFMKANYILTWAWAGAFVLMLVADMLIIYMPSLPLWIGFAVAFAARNSAVAFTKWYPQYRRAKYGAAKPVEPLKP</sequence>
<dbReference type="EMBL" id="LVYV01000034">
    <property type="protein sequence ID" value="KZD21758.1"/>
    <property type="molecule type" value="Genomic_DNA"/>
</dbReference>
<feature type="transmembrane region" description="Helical" evidence="1">
    <location>
        <begin position="123"/>
        <end position="145"/>
    </location>
</feature>
<dbReference type="STRING" id="943830.A4A58_11540"/>
<evidence type="ECO:0000313" key="3">
    <source>
        <dbReference type="Proteomes" id="UP000076574"/>
    </source>
</evidence>
<dbReference type="OrthoDB" id="3870305at2"/>
<keyword evidence="1" id="KW-0812">Transmembrane</keyword>
<name>A0A163Y3R7_9BRAD</name>
<feature type="transmembrane region" description="Helical" evidence="1">
    <location>
        <begin position="151"/>
        <end position="169"/>
    </location>
</feature>
<keyword evidence="1" id="KW-0472">Membrane</keyword>
<accession>A0A163Y3R7</accession>
<evidence type="ECO:0008006" key="4">
    <source>
        <dbReference type="Google" id="ProtNLM"/>
    </source>
</evidence>
<dbReference type="Proteomes" id="UP000076574">
    <property type="component" value="Unassembled WGS sequence"/>
</dbReference>
<reference evidence="2 3" key="1">
    <citation type="submission" date="2016-03" db="EMBL/GenBank/DDBJ databases">
        <title>Microsymbionts genomes from the relict species Vavilovia formosa (Stev.) Fed.</title>
        <authorList>
            <person name="Kopat V."/>
            <person name="Chirak E."/>
            <person name="Kimeklis A."/>
            <person name="Andronov E."/>
        </authorList>
    </citation>
    <scope>NUCLEOTIDE SEQUENCE [LARGE SCALE GENOMIC DNA]</scope>
    <source>
        <strain evidence="2 3">Vaf07</strain>
    </source>
</reference>
<dbReference type="AlphaFoldDB" id="A0A163Y3R7"/>
<keyword evidence="3" id="KW-1185">Reference proteome</keyword>
<keyword evidence="1" id="KW-1133">Transmembrane helix</keyword>
<proteinExistence type="predicted"/>
<protein>
    <recommendedName>
        <fullName evidence="4">Transmembrane protein</fullName>
    </recommendedName>
</protein>
<organism evidence="2 3">
    <name type="scientific">Tardiphaga robiniae</name>
    <dbReference type="NCBI Taxonomy" id="943830"/>
    <lineage>
        <taxon>Bacteria</taxon>
        <taxon>Pseudomonadati</taxon>
        <taxon>Pseudomonadota</taxon>
        <taxon>Alphaproteobacteria</taxon>
        <taxon>Hyphomicrobiales</taxon>
        <taxon>Nitrobacteraceae</taxon>
        <taxon>Tardiphaga</taxon>
    </lineage>
</organism>
<dbReference type="RefSeq" id="WP_068735691.1">
    <property type="nucleotide sequence ID" value="NZ_LVYV01000034.1"/>
</dbReference>
<feature type="transmembrane region" description="Helical" evidence="1">
    <location>
        <begin position="49"/>
        <end position="67"/>
    </location>
</feature>
<feature type="transmembrane region" description="Helical" evidence="1">
    <location>
        <begin position="6"/>
        <end position="37"/>
    </location>
</feature>
<evidence type="ECO:0000313" key="2">
    <source>
        <dbReference type="EMBL" id="KZD21758.1"/>
    </source>
</evidence>
<gene>
    <name evidence="2" type="ORF">A4A58_11540</name>
</gene>